<dbReference type="AlphaFoldDB" id="A0A6P0DS65"/>
<dbReference type="EMBL" id="WXXP01000814">
    <property type="protein sequence ID" value="NEK55724.1"/>
    <property type="molecule type" value="Genomic_DNA"/>
</dbReference>
<organism evidence="1 2">
    <name type="scientific">Rhizobium leguminosarum</name>
    <dbReference type="NCBI Taxonomy" id="384"/>
    <lineage>
        <taxon>Bacteria</taxon>
        <taxon>Pseudomonadati</taxon>
        <taxon>Pseudomonadota</taxon>
        <taxon>Alphaproteobacteria</taxon>
        <taxon>Hyphomicrobiales</taxon>
        <taxon>Rhizobiaceae</taxon>
        <taxon>Rhizobium/Agrobacterium group</taxon>
        <taxon>Rhizobium</taxon>
    </lineage>
</organism>
<proteinExistence type="predicted"/>
<sequence length="77" mass="8260">MELPDPHSAEYRIAAGDFVAFRRASNILDMALAAAESAAALESETDDAFAGVVAANEFFRLVRYHIVFDDTGGPVAQ</sequence>
<dbReference type="RefSeq" id="WP_164001579.1">
    <property type="nucleotide sequence ID" value="NZ_WXXP01000814.1"/>
</dbReference>
<dbReference type="Proteomes" id="UP000471409">
    <property type="component" value="Unassembled WGS sequence"/>
</dbReference>
<feature type="non-terminal residue" evidence="1">
    <location>
        <position position="77"/>
    </location>
</feature>
<evidence type="ECO:0000313" key="1">
    <source>
        <dbReference type="EMBL" id="NEK55724.1"/>
    </source>
</evidence>
<comment type="caution">
    <text evidence="1">The sequence shown here is derived from an EMBL/GenBank/DDBJ whole genome shotgun (WGS) entry which is preliminary data.</text>
</comment>
<accession>A0A6P0DS65</accession>
<evidence type="ECO:0000313" key="2">
    <source>
        <dbReference type="Proteomes" id="UP000471409"/>
    </source>
</evidence>
<name>A0A6P0DS65_RHILE</name>
<protein>
    <submittedName>
        <fullName evidence="1">Uncharacterized protein</fullName>
    </submittedName>
</protein>
<reference evidence="1 2" key="1">
    <citation type="submission" date="2020-01" db="EMBL/GenBank/DDBJ databases">
        <title>Rhizobium genotypes associated with high levels of biological nitrogen fixation by grain legumes in a temperate-maritime cropping system.</title>
        <authorList>
            <person name="Maluk M."/>
            <person name="Francesc Ferrando Molina F."/>
            <person name="Lopez Del Egido L."/>
            <person name="Lafos M."/>
            <person name="Langarica-Fuentes A."/>
            <person name="Gebre Yohannes G."/>
            <person name="Young M.W."/>
            <person name="Martin P."/>
            <person name="Gantlett R."/>
            <person name="Kenicer G."/>
            <person name="Hawes C."/>
            <person name="Begg G.S."/>
            <person name="Quilliam R.S."/>
            <person name="Squire G.R."/>
            <person name="Poole P.S."/>
            <person name="Young P.W."/>
            <person name="Iannetta P.M."/>
            <person name="James E.K."/>
        </authorList>
    </citation>
    <scope>NUCLEOTIDE SEQUENCE [LARGE SCALE GENOMIC DNA]</scope>
    <source>
        <strain evidence="1 2">JHI944</strain>
    </source>
</reference>
<gene>
    <name evidence="1" type="ORF">GUK36_41575</name>
</gene>